<evidence type="ECO:0000256" key="1">
    <source>
        <dbReference type="SAM" id="Phobius"/>
    </source>
</evidence>
<sequence>MDLFSKYAVSWSIFLIIIIDIIRTQMKLCQILLFLNCQLLVLTIQNCKYSITLDLMAKSILRGHYKDVASESNGAMVSSARQNQFLGITNQNPSPLRDSIYAVQVNNGHINTFYLLEVSFAQTHEINQIMIWFYDLDNRNSYFNLTVKNKDNIEKVVFEGQHVQRIVKVSIPDQMVSSLKLTYMSGGTFADLVIFKIQAYYANRSST</sequence>
<evidence type="ECO:0000313" key="2">
    <source>
        <dbReference type="EMBL" id="CAD8184245.1"/>
    </source>
</evidence>
<keyword evidence="1" id="KW-0812">Transmembrane</keyword>
<evidence type="ECO:0000313" key="3">
    <source>
        <dbReference type="Proteomes" id="UP000683925"/>
    </source>
</evidence>
<feature type="transmembrane region" description="Helical" evidence="1">
    <location>
        <begin position="6"/>
        <end position="22"/>
    </location>
</feature>
<gene>
    <name evidence="2" type="ORF">POCTA_138.1.T0820217</name>
</gene>
<dbReference type="Proteomes" id="UP000683925">
    <property type="component" value="Unassembled WGS sequence"/>
</dbReference>
<organism evidence="2 3">
    <name type="scientific">Paramecium octaurelia</name>
    <dbReference type="NCBI Taxonomy" id="43137"/>
    <lineage>
        <taxon>Eukaryota</taxon>
        <taxon>Sar</taxon>
        <taxon>Alveolata</taxon>
        <taxon>Ciliophora</taxon>
        <taxon>Intramacronucleata</taxon>
        <taxon>Oligohymenophorea</taxon>
        <taxon>Peniculida</taxon>
        <taxon>Parameciidae</taxon>
        <taxon>Paramecium</taxon>
    </lineage>
</organism>
<protein>
    <submittedName>
        <fullName evidence="2">Uncharacterized protein</fullName>
    </submittedName>
</protein>
<dbReference type="EMBL" id="CAJJDP010000081">
    <property type="protein sequence ID" value="CAD8184245.1"/>
    <property type="molecule type" value="Genomic_DNA"/>
</dbReference>
<keyword evidence="1" id="KW-1133">Transmembrane helix</keyword>
<proteinExistence type="predicted"/>
<dbReference type="OrthoDB" id="319606at2759"/>
<reference evidence="2" key="1">
    <citation type="submission" date="2021-01" db="EMBL/GenBank/DDBJ databases">
        <authorList>
            <consortium name="Genoscope - CEA"/>
            <person name="William W."/>
        </authorList>
    </citation>
    <scope>NUCLEOTIDE SEQUENCE</scope>
</reference>
<comment type="caution">
    <text evidence="2">The sequence shown here is derived from an EMBL/GenBank/DDBJ whole genome shotgun (WGS) entry which is preliminary data.</text>
</comment>
<keyword evidence="3" id="KW-1185">Reference proteome</keyword>
<dbReference type="AlphaFoldDB" id="A0A8S1W771"/>
<accession>A0A8S1W771</accession>
<name>A0A8S1W771_PAROT</name>
<keyword evidence="1" id="KW-0472">Membrane</keyword>